<comment type="caution">
    <text evidence="3">The sequence shown here is derived from an EMBL/GenBank/DDBJ whole genome shotgun (WGS) entry which is preliminary data.</text>
</comment>
<dbReference type="Pfam" id="PF00975">
    <property type="entry name" value="Thioesterase"/>
    <property type="match status" value="1"/>
</dbReference>
<reference evidence="3 4" key="1">
    <citation type="submission" date="2019-11" db="EMBL/GenBank/DDBJ databases">
        <title>Novel species isolated from a subtropical stream in China.</title>
        <authorList>
            <person name="Lu H."/>
        </authorList>
    </citation>
    <scope>NUCLEOTIDE SEQUENCE [LARGE SCALE GENOMIC DNA]</scope>
    <source>
        <strain evidence="3 4">FT80W</strain>
    </source>
</reference>
<gene>
    <name evidence="3" type="ORF">GJ699_25140</name>
</gene>
<dbReference type="InterPro" id="IPR001031">
    <property type="entry name" value="Thioesterase"/>
</dbReference>
<dbReference type="PANTHER" id="PTHR11487:SF0">
    <property type="entry name" value="S-ACYL FATTY ACID SYNTHASE THIOESTERASE, MEDIUM CHAIN"/>
    <property type="match status" value="1"/>
</dbReference>
<evidence type="ECO:0000313" key="3">
    <source>
        <dbReference type="EMBL" id="MRW93278.1"/>
    </source>
</evidence>
<accession>A0A6I2L558</accession>
<evidence type="ECO:0000259" key="2">
    <source>
        <dbReference type="Pfam" id="PF00975"/>
    </source>
</evidence>
<name>A0A6I2L558_9BURK</name>
<feature type="domain" description="Thioesterase" evidence="2">
    <location>
        <begin position="6"/>
        <end position="224"/>
    </location>
</feature>
<dbReference type="AlphaFoldDB" id="A0A6I2L558"/>
<dbReference type="SUPFAM" id="SSF53474">
    <property type="entry name" value="alpha/beta-Hydrolases"/>
    <property type="match status" value="1"/>
</dbReference>
<sequence length="243" mass="26993">MAVINLLCLPNAGASATMYLRWKRLMPAWVNLVPVELPGRGRRLSEACVEHFDQLVPQLCRENAALMQQPYALFGHSMGALLSWGMACHQRDQGLALPRILFASGTAGPSRRDMDRFGGTSDAELIADMRRQGGTPEEVFDSPELLRMTLDILGADYRLCRSFVYRESERLPMPLEVLAGRQDDIGGARVLSWQREAGTAFALHWFEGGHFFIRQQETAVLQAILRGLKYRFAGVADAAVATA</sequence>
<organism evidence="3 4">
    <name type="scientific">Duganella guangzhouensis</name>
    <dbReference type="NCBI Taxonomy" id="2666084"/>
    <lineage>
        <taxon>Bacteria</taxon>
        <taxon>Pseudomonadati</taxon>
        <taxon>Pseudomonadota</taxon>
        <taxon>Betaproteobacteria</taxon>
        <taxon>Burkholderiales</taxon>
        <taxon>Oxalobacteraceae</taxon>
        <taxon>Telluria group</taxon>
        <taxon>Duganella</taxon>
    </lineage>
</organism>
<protein>
    <submittedName>
        <fullName evidence="3">Thioesterase</fullName>
    </submittedName>
</protein>
<dbReference type="Proteomes" id="UP000433309">
    <property type="component" value="Unassembled WGS sequence"/>
</dbReference>
<evidence type="ECO:0000313" key="4">
    <source>
        <dbReference type="Proteomes" id="UP000433309"/>
    </source>
</evidence>
<comment type="similarity">
    <text evidence="1">Belongs to the thioesterase family.</text>
</comment>
<dbReference type="RefSeq" id="WP_154381509.1">
    <property type="nucleotide sequence ID" value="NZ_WKJK01000015.1"/>
</dbReference>
<proteinExistence type="inferred from homology"/>
<dbReference type="GO" id="GO:0008610">
    <property type="term" value="P:lipid biosynthetic process"/>
    <property type="evidence" value="ECO:0007669"/>
    <property type="project" value="TreeGrafter"/>
</dbReference>
<dbReference type="PANTHER" id="PTHR11487">
    <property type="entry name" value="THIOESTERASE"/>
    <property type="match status" value="1"/>
</dbReference>
<keyword evidence="4" id="KW-1185">Reference proteome</keyword>
<dbReference type="Gene3D" id="3.40.50.1820">
    <property type="entry name" value="alpha/beta hydrolase"/>
    <property type="match status" value="1"/>
</dbReference>
<dbReference type="InterPro" id="IPR029058">
    <property type="entry name" value="AB_hydrolase_fold"/>
</dbReference>
<dbReference type="EMBL" id="WKJK01000015">
    <property type="protein sequence ID" value="MRW93278.1"/>
    <property type="molecule type" value="Genomic_DNA"/>
</dbReference>
<evidence type="ECO:0000256" key="1">
    <source>
        <dbReference type="ARBA" id="ARBA00007169"/>
    </source>
</evidence>
<dbReference type="InterPro" id="IPR012223">
    <property type="entry name" value="TEII"/>
</dbReference>